<organism evidence="2 3">
    <name type="scientific">Streptomyces indiaensis</name>
    <dbReference type="NCBI Taxonomy" id="284033"/>
    <lineage>
        <taxon>Bacteria</taxon>
        <taxon>Bacillati</taxon>
        <taxon>Actinomycetota</taxon>
        <taxon>Actinomycetes</taxon>
        <taxon>Kitasatosporales</taxon>
        <taxon>Streptomycetaceae</taxon>
        <taxon>Streptomyces</taxon>
    </lineage>
</organism>
<evidence type="ECO:0000313" key="2">
    <source>
        <dbReference type="EMBL" id="GAA2769159.1"/>
    </source>
</evidence>
<feature type="region of interest" description="Disordered" evidence="1">
    <location>
        <begin position="43"/>
        <end position="110"/>
    </location>
</feature>
<comment type="caution">
    <text evidence="2">The sequence shown here is derived from an EMBL/GenBank/DDBJ whole genome shotgun (WGS) entry which is preliminary data.</text>
</comment>
<evidence type="ECO:0000313" key="3">
    <source>
        <dbReference type="Proteomes" id="UP001501474"/>
    </source>
</evidence>
<evidence type="ECO:0000256" key="1">
    <source>
        <dbReference type="SAM" id="MobiDB-lite"/>
    </source>
</evidence>
<protein>
    <submittedName>
        <fullName evidence="2">Uncharacterized protein</fullName>
    </submittedName>
</protein>
<proteinExistence type="predicted"/>
<name>A0ABP6HDD6_9ACTN</name>
<sequence length="110" mass="11434">MATPPVSSARRTDRSRVSSTSFFPFARTLARLGRDTGRAYAATIRESAGTPDQGIGVETDRGASRTCPCQLSGEGHPDARTGTTECPPGPPATPHSVQAAPPLTRAKVTA</sequence>
<dbReference type="EMBL" id="BAAART010000003">
    <property type="protein sequence ID" value="GAA2769159.1"/>
    <property type="molecule type" value="Genomic_DNA"/>
</dbReference>
<feature type="region of interest" description="Disordered" evidence="1">
    <location>
        <begin position="1"/>
        <end position="21"/>
    </location>
</feature>
<gene>
    <name evidence="2" type="ORF">GCM10010104_02690</name>
</gene>
<accession>A0ABP6HDD6</accession>
<reference evidence="3" key="1">
    <citation type="journal article" date="2019" name="Int. J. Syst. Evol. Microbiol.">
        <title>The Global Catalogue of Microorganisms (GCM) 10K type strain sequencing project: providing services to taxonomists for standard genome sequencing and annotation.</title>
        <authorList>
            <consortium name="The Broad Institute Genomics Platform"/>
            <consortium name="The Broad Institute Genome Sequencing Center for Infectious Disease"/>
            <person name="Wu L."/>
            <person name="Ma J."/>
        </authorList>
    </citation>
    <scope>NUCLEOTIDE SEQUENCE [LARGE SCALE GENOMIC DNA]</scope>
    <source>
        <strain evidence="3">JCM 3053</strain>
    </source>
</reference>
<dbReference type="Proteomes" id="UP001501474">
    <property type="component" value="Unassembled WGS sequence"/>
</dbReference>
<keyword evidence="3" id="KW-1185">Reference proteome</keyword>